<dbReference type="EMBL" id="SUMF01000027">
    <property type="protein sequence ID" value="TJZ67449.1"/>
    <property type="molecule type" value="Genomic_DNA"/>
</dbReference>
<dbReference type="OrthoDB" id="9794834at2"/>
<evidence type="ECO:0000313" key="1">
    <source>
        <dbReference type="EMBL" id="TJZ67449.1"/>
    </source>
</evidence>
<gene>
    <name evidence="1" type="ORF">FAZ21_16395</name>
</gene>
<comment type="caution">
    <text evidence="1">The sequence shown here is derived from an EMBL/GenBank/DDBJ whole genome shotgun (WGS) entry which is preliminary data.</text>
</comment>
<organism evidence="1 2">
    <name type="scientific">Chitiniphilus eburneus</name>
    <dbReference type="NCBI Taxonomy" id="2571148"/>
    <lineage>
        <taxon>Bacteria</taxon>
        <taxon>Pseudomonadati</taxon>
        <taxon>Pseudomonadota</taxon>
        <taxon>Betaproteobacteria</taxon>
        <taxon>Neisseriales</taxon>
        <taxon>Chitinibacteraceae</taxon>
        <taxon>Chitiniphilus</taxon>
    </lineage>
</organism>
<sequence length="99" mass="10715">MADIQDREYVRLAEAALDALFDQYAAAGPADKWQLKPAITKATEELLSARLALFKEGVLTTPADLDAIRQLKQDIDRAADIQTSILAAVKLAAMLGAFV</sequence>
<dbReference type="AlphaFoldDB" id="A0A4U0PHV9"/>
<proteinExistence type="predicted"/>
<accession>A0A4U0PHV9</accession>
<name>A0A4U0PHV9_9NEIS</name>
<reference evidence="1 2" key="1">
    <citation type="submission" date="2019-04" db="EMBL/GenBank/DDBJ databases">
        <title>Chitiniphilus eburnea sp. nov., a novel chitinolytic bacterium isolated from aquaculture sludge.</title>
        <authorList>
            <person name="Sheng M."/>
        </authorList>
    </citation>
    <scope>NUCLEOTIDE SEQUENCE [LARGE SCALE GENOMIC DNA]</scope>
    <source>
        <strain evidence="1 2">HX-2-15</strain>
    </source>
</reference>
<dbReference type="Proteomes" id="UP000310016">
    <property type="component" value="Unassembled WGS sequence"/>
</dbReference>
<dbReference type="RefSeq" id="WP_136774527.1">
    <property type="nucleotide sequence ID" value="NZ_CP156074.1"/>
</dbReference>
<protein>
    <submittedName>
        <fullName evidence="1">Uncharacterized protein</fullName>
    </submittedName>
</protein>
<keyword evidence="2" id="KW-1185">Reference proteome</keyword>
<evidence type="ECO:0000313" key="2">
    <source>
        <dbReference type="Proteomes" id="UP000310016"/>
    </source>
</evidence>